<reference evidence="9" key="1">
    <citation type="journal article" date="2020" name="mSystems">
        <title>Genome- and Community-Level Interaction Insights into Carbon Utilization and Element Cycling Functions of Hydrothermarchaeota in Hydrothermal Sediment.</title>
        <authorList>
            <person name="Zhou Z."/>
            <person name="Liu Y."/>
            <person name="Xu W."/>
            <person name="Pan J."/>
            <person name="Luo Z.H."/>
            <person name="Li M."/>
        </authorList>
    </citation>
    <scope>NUCLEOTIDE SEQUENCE [LARGE SCALE GENOMIC DNA]</scope>
    <source>
        <strain evidence="9">SpSt-1224</strain>
    </source>
</reference>
<keyword evidence="6" id="KW-0411">Iron-sulfur</keyword>
<feature type="transmembrane region" description="Helical" evidence="7">
    <location>
        <begin position="76"/>
        <end position="104"/>
    </location>
</feature>
<evidence type="ECO:0000259" key="8">
    <source>
        <dbReference type="PROSITE" id="PS51379"/>
    </source>
</evidence>
<dbReference type="PANTHER" id="PTHR30176:SF3">
    <property type="entry name" value="FERREDOXIN-TYPE PROTEIN NAPH"/>
    <property type="match status" value="1"/>
</dbReference>
<dbReference type="GO" id="GO:0005886">
    <property type="term" value="C:plasma membrane"/>
    <property type="evidence" value="ECO:0007669"/>
    <property type="project" value="TreeGrafter"/>
</dbReference>
<dbReference type="Gene3D" id="3.30.70.20">
    <property type="match status" value="1"/>
</dbReference>
<keyword evidence="7" id="KW-0472">Membrane</keyword>
<proteinExistence type="predicted"/>
<comment type="caution">
    <text evidence="9">The sequence shown here is derived from an EMBL/GenBank/DDBJ whole genome shotgun (WGS) entry which is preliminary data.</text>
</comment>
<evidence type="ECO:0000256" key="7">
    <source>
        <dbReference type="SAM" id="Phobius"/>
    </source>
</evidence>
<keyword evidence="2" id="KW-0004">4Fe-4S</keyword>
<dbReference type="AlphaFoldDB" id="A0A7C2TKZ6"/>
<feature type="domain" description="4Fe-4S ferredoxin-type" evidence="8">
    <location>
        <begin position="225"/>
        <end position="255"/>
    </location>
</feature>
<feature type="transmembrane region" description="Helical" evidence="7">
    <location>
        <begin position="125"/>
        <end position="146"/>
    </location>
</feature>
<dbReference type="PANTHER" id="PTHR30176">
    <property type="entry name" value="FERREDOXIN-TYPE PROTEIN NAPH"/>
    <property type="match status" value="1"/>
</dbReference>
<name>A0A7C2TKZ6_9BACT</name>
<organism evidence="9">
    <name type="scientific">Desulfurivibrio alkaliphilus</name>
    <dbReference type="NCBI Taxonomy" id="427923"/>
    <lineage>
        <taxon>Bacteria</taxon>
        <taxon>Pseudomonadati</taxon>
        <taxon>Thermodesulfobacteriota</taxon>
        <taxon>Desulfobulbia</taxon>
        <taxon>Desulfobulbales</taxon>
        <taxon>Desulfobulbaceae</taxon>
        <taxon>Desulfurivibrio</taxon>
    </lineage>
</organism>
<gene>
    <name evidence="9" type="ORF">ENN98_05335</name>
</gene>
<sequence length="300" mass="32858">METVRRWVQVLSTLLVNGSWDFPVTRSIYQGPLKVLCAPGLNCYSCPAATTSCPIGALQQLFGGLRFAMESGQFYFGLYVAGFMGVMGGVLGRAVCGWLCPFGLIQDLLHKIPSRKGGIPRGLRYLKYGFLLFFVILFPLLILDQFGAGEPWFCKYICPAGTLTAGLPLLLMQPSLRQAVGLLFLNKFIIMVMFIAWSIYASRPFCRTTCPLGAFYALFTKVRLVKLRLDASRCTNCKACHQVCPMGVKFNESPDDAECITCLACMNQACKFNAISLEIGGMPVGGQAPAPAPNKTALRQ</sequence>
<evidence type="ECO:0000313" key="9">
    <source>
        <dbReference type="EMBL" id="HET98101.1"/>
    </source>
</evidence>
<dbReference type="PROSITE" id="PS51379">
    <property type="entry name" value="4FE4S_FER_2"/>
    <property type="match status" value="1"/>
</dbReference>
<dbReference type="Pfam" id="PF12801">
    <property type="entry name" value="Fer4_5"/>
    <property type="match status" value="4"/>
</dbReference>
<dbReference type="InterPro" id="IPR017896">
    <property type="entry name" value="4Fe4S_Fe-S-bd"/>
</dbReference>
<keyword evidence="7" id="KW-0812">Transmembrane</keyword>
<evidence type="ECO:0000256" key="6">
    <source>
        <dbReference type="ARBA" id="ARBA00023014"/>
    </source>
</evidence>
<protein>
    <submittedName>
        <fullName evidence="9">4Fe-4S binding protein</fullName>
    </submittedName>
</protein>
<dbReference type="InterPro" id="IPR051684">
    <property type="entry name" value="Electron_Trans/Redox"/>
</dbReference>
<dbReference type="GO" id="GO:0051539">
    <property type="term" value="F:4 iron, 4 sulfur cluster binding"/>
    <property type="evidence" value="ECO:0007669"/>
    <property type="project" value="UniProtKB-KW"/>
</dbReference>
<keyword evidence="7" id="KW-1133">Transmembrane helix</keyword>
<evidence type="ECO:0000256" key="4">
    <source>
        <dbReference type="ARBA" id="ARBA00022982"/>
    </source>
</evidence>
<keyword evidence="4" id="KW-0249">Electron transport</keyword>
<dbReference type="Pfam" id="PF00037">
    <property type="entry name" value="Fer4"/>
    <property type="match status" value="1"/>
</dbReference>
<dbReference type="PROSITE" id="PS00198">
    <property type="entry name" value="4FE4S_FER_1"/>
    <property type="match status" value="1"/>
</dbReference>
<dbReference type="GO" id="GO:0046872">
    <property type="term" value="F:metal ion binding"/>
    <property type="evidence" value="ECO:0007669"/>
    <property type="project" value="UniProtKB-KW"/>
</dbReference>
<feature type="transmembrane region" description="Helical" evidence="7">
    <location>
        <begin position="179"/>
        <end position="200"/>
    </location>
</feature>
<evidence type="ECO:0000256" key="3">
    <source>
        <dbReference type="ARBA" id="ARBA00022723"/>
    </source>
</evidence>
<dbReference type="InterPro" id="IPR017900">
    <property type="entry name" value="4Fe4S_Fe_S_CS"/>
</dbReference>
<dbReference type="SUPFAM" id="SSF54862">
    <property type="entry name" value="4Fe-4S ferredoxins"/>
    <property type="match status" value="1"/>
</dbReference>
<accession>A0A7C2TKZ6</accession>
<keyword evidence="3" id="KW-0479">Metal-binding</keyword>
<evidence type="ECO:0000256" key="2">
    <source>
        <dbReference type="ARBA" id="ARBA00022485"/>
    </source>
</evidence>
<dbReference type="EMBL" id="DSDS01000122">
    <property type="protein sequence ID" value="HET98101.1"/>
    <property type="molecule type" value="Genomic_DNA"/>
</dbReference>
<keyword evidence="1" id="KW-0813">Transport</keyword>
<dbReference type="Proteomes" id="UP000885986">
    <property type="component" value="Unassembled WGS sequence"/>
</dbReference>
<evidence type="ECO:0000256" key="5">
    <source>
        <dbReference type="ARBA" id="ARBA00023004"/>
    </source>
</evidence>
<evidence type="ECO:0000256" key="1">
    <source>
        <dbReference type="ARBA" id="ARBA00022448"/>
    </source>
</evidence>
<keyword evidence="5" id="KW-0408">Iron</keyword>